<dbReference type="PANTHER" id="PTHR34605">
    <property type="entry name" value="PHAGE_INTEGRASE DOMAIN-CONTAINING PROTEIN"/>
    <property type="match status" value="1"/>
</dbReference>
<reference evidence="3 4" key="1">
    <citation type="journal article" date="2015" name="Sci. Rep.">
        <title>Chromosome-level genome map provides insights into diverse defense mechanisms in the medicinal fungus Ganoderma sinense.</title>
        <authorList>
            <person name="Zhu Y."/>
            <person name="Xu J."/>
            <person name="Sun C."/>
            <person name="Zhou S."/>
            <person name="Xu H."/>
            <person name="Nelson D.R."/>
            <person name="Qian J."/>
            <person name="Song J."/>
            <person name="Luo H."/>
            <person name="Xiang L."/>
            <person name="Li Y."/>
            <person name="Xu Z."/>
            <person name="Ji A."/>
            <person name="Wang L."/>
            <person name="Lu S."/>
            <person name="Hayward A."/>
            <person name="Sun W."/>
            <person name="Li X."/>
            <person name="Schwartz D.C."/>
            <person name="Wang Y."/>
            <person name="Chen S."/>
        </authorList>
    </citation>
    <scope>NUCLEOTIDE SEQUENCE [LARGE SCALE GENOMIC DNA]</scope>
    <source>
        <strain evidence="3 4">ZZ0214-1</strain>
    </source>
</reference>
<organism evidence="3 4">
    <name type="scientific">Ganoderma sinense ZZ0214-1</name>
    <dbReference type="NCBI Taxonomy" id="1077348"/>
    <lineage>
        <taxon>Eukaryota</taxon>
        <taxon>Fungi</taxon>
        <taxon>Dikarya</taxon>
        <taxon>Basidiomycota</taxon>
        <taxon>Agaricomycotina</taxon>
        <taxon>Agaricomycetes</taxon>
        <taxon>Polyporales</taxon>
        <taxon>Polyporaceae</taxon>
        <taxon>Ganoderma</taxon>
    </lineage>
</organism>
<dbReference type="GO" id="GO:0015074">
    <property type="term" value="P:DNA integration"/>
    <property type="evidence" value="ECO:0007669"/>
    <property type="project" value="InterPro"/>
</dbReference>
<evidence type="ECO:0000313" key="4">
    <source>
        <dbReference type="Proteomes" id="UP000230002"/>
    </source>
</evidence>
<dbReference type="AlphaFoldDB" id="A0A2G8S5M6"/>
<feature type="compositionally biased region" description="Polar residues" evidence="2">
    <location>
        <begin position="58"/>
        <end position="68"/>
    </location>
</feature>
<dbReference type="EMBL" id="AYKW01000023">
    <property type="protein sequence ID" value="PIL29089.1"/>
    <property type="molecule type" value="Genomic_DNA"/>
</dbReference>
<dbReference type="GO" id="GO:0003677">
    <property type="term" value="F:DNA binding"/>
    <property type="evidence" value="ECO:0007669"/>
    <property type="project" value="InterPro"/>
</dbReference>
<dbReference type="GO" id="GO:0006310">
    <property type="term" value="P:DNA recombination"/>
    <property type="evidence" value="ECO:0007669"/>
    <property type="project" value="UniProtKB-KW"/>
</dbReference>
<evidence type="ECO:0008006" key="5">
    <source>
        <dbReference type="Google" id="ProtNLM"/>
    </source>
</evidence>
<dbReference type="InterPro" id="IPR052925">
    <property type="entry name" value="Phage_Integrase-like_Recomb"/>
</dbReference>
<keyword evidence="1" id="KW-0233">DNA recombination</keyword>
<dbReference type="SUPFAM" id="SSF56349">
    <property type="entry name" value="DNA breaking-rejoining enzymes"/>
    <property type="match status" value="1"/>
</dbReference>
<accession>A0A2G8S5M6</accession>
<feature type="region of interest" description="Disordered" evidence="2">
    <location>
        <begin position="47"/>
        <end position="72"/>
    </location>
</feature>
<dbReference type="InterPro" id="IPR011010">
    <property type="entry name" value="DNA_brk_join_enz"/>
</dbReference>
<proteinExistence type="predicted"/>
<protein>
    <recommendedName>
        <fullName evidence="5">Tyr recombinase domain-containing protein</fullName>
    </recommendedName>
</protein>
<keyword evidence="4" id="KW-1185">Reference proteome</keyword>
<dbReference type="Proteomes" id="UP000230002">
    <property type="component" value="Unassembled WGS sequence"/>
</dbReference>
<dbReference type="Gene3D" id="1.10.443.10">
    <property type="entry name" value="Intergrase catalytic core"/>
    <property type="match status" value="1"/>
</dbReference>
<gene>
    <name evidence="3" type="ORF">GSI_09137</name>
</gene>
<comment type="caution">
    <text evidence="3">The sequence shown here is derived from an EMBL/GenBank/DDBJ whole genome shotgun (WGS) entry which is preliminary data.</text>
</comment>
<evidence type="ECO:0000256" key="2">
    <source>
        <dbReference type="SAM" id="MobiDB-lite"/>
    </source>
</evidence>
<evidence type="ECO:0000256" key="1">
    <source>
        <dbReference type="ARBA" id="ARBA00023172"/>
    </source>
</evidence>
<dbReference type="InterPro" id="IPR013762">
    <property type="entry name" value="Integrase-like_cat_sf"/>
</dbReference>
<evidence type="ECO:0000313" key="3">
    <source>
        <dbReference type="EMBL" id="PIL29089.1"/>
    </source>
</evidence>
<sequence length="451" mass="51066">MHAMLGYARSTGALPLIEDLQTISLEDVQEVRGDEIDEIDNVAAELEAASEEEDDHYSGSTANYTQIPASAPVDPSRALNVDSLSTIIDKASEHVIVPGTHNEYHRADDVDISTGEEKPLSIPRVSYDYAQKMRAAISHKFACEFKCGSHPWTENPLTGRFTGNPSLSMTVSQYMISLRHRQACAGEPITSARAVDSDVMKKLWVQNINYPREPGLQSIPRKAAVNGEPRCWAGYKVCQMLQLLYILSFLCLLRYDEALKVNWSDIRPETTDEGIYVVVVYLNCRKTNQTGGVAPFYLWPNNEKPWLCPVRAISTWWQLFQEMNLEPKGCVFCSRVLYDALNYSATQGMSSASFLNCFRRNMVEVGIDPRPYGTHSFRRGGCQYLAMELRWPFRDICLWGGWAEDFDNPGTIFRYLLSWVDKPTLERKDFFNPHRLGTDPCGHCGRTCHCV</sequence>
<dbReference type="OrthoDB" id="2795280at2759"/>
<name>A0A2G8S5M6_9APHY</name>
<dbReference type="PANTHER" id="PTHR34605:SF4">
    <property type="entry name" value="DNA ADENINE METHYLTRANSFERASE"/>
    <property type="match status" value="1"/>
</dbReference>